<keyword evidence="2" id="KW-0677">Repeat</keyword>
<evidence type="ECO:0000256" key="4">
    <source>
        <dbReference type="SAM" id="MobiDB-lite"/>
    </source>
</evidence>
<dbReference type="SUPFAM" id="SSF48371">
    <property type="entry name" value="ARM repeat"/>
    <property type="match status" value="1"/>
</dbReference>
<evidence type="ECO:0000256" key="2">
    <source>
        <dbReference type="ARBA" id="ARBA00022737"/>
    </source>
</evidence>
<reference evidence="6 7" key="1">
    <citation type="submission" date="2015-01" db="EMBL/GenBank/DDBJ databases">
        <title>The Genome Sequence of Fonsecaea multimorphosa CBS 102226.</title>
        <authorList>
            <consortium name="The Broad Institute Genomics Platform"/>
            <person name="Cuomo C."/>
            <person name="de Hoog S."/>
            <person name="Gorbushina A."/>
            <person name="Stielow B."/>
            <person name="Teixiera M."/>
            <person name="Abouelleil A."/>
            <person name="Chapman S.B."/>
            <person name="Priest M."/>
            <person name="Young S.K."/>
            <person name="Wortman J."/>
            <person name="Nusbaum C."/>
            <person name="Birren B."/>
        </authorList>
    </citation>
    <scope>NUCLEOTIDE SEQUENCE [LARGE SCALE GENOMIC DNA]</scope>
    <source>
        <strain evidence="6 7">CBS 102226</strain>
    </source>
</reference>
<keyword evidence="7" id="KW-1185">Reference proteome</keyword>
<dbReference type="VEuPathDB" id="FungiDB:Z520_00667"/>
<evidence type="ECO:0000256" key="1">
    <source>
        <dbReference type="ARBA" id="ARBA00007657"/>
    </source>
</evidence>
<dbReference type="InterPro" id="IPR039852">
    <property type="entry name" value="CAND1/CAND2"/>
</dbReference>
<comment type="similarity">
    <text evidence="1">Belongs to the CAND family.</text>
</comment>
<dbReference type="OrthoDB" id="6260732at2759"/>
<dbReference type="InterPro" id="IPR013932">
    <property type="entry name" value="TATA-bd_TIP120"/>
</dbReference>
<dbReference type="InterPro" id="IPR016024">
    <property type="entry name" value="ARM-type_fold"/>
</dbReference>
<proteinExistence type="inferred from homology"/>
<dbReference type="GeneID" id="27706413"/>
<dbReference type="Pfam" id="PF08623">
    <property type="entry name" value="TIP120"/>
    <property type="match status" value="1"/>
</dbReference>
<sequence>MARDRSSAQHGIAQLLNKINDPDPDIRFMQLSDLTEILESPSSEYIRTDHHTAARIIDGLLKALADQHGEVQNQALKCIAPLAARIPGETIAPLIDKLTDLTNSDIDISIPNSALRALIASLPQPKPNEAPAQDVKDAYGAVSKVLIPRLVGHVVLPLPSGRPPPQLPTALLAKQKDKGFSSDAVDVMIEIVKCYGPLLQELELVALAGAVMNIIESPQAGGVVKKRALAGIGALLVHFNDAQVRSFVAALTGSFQNSQLTTEHRRFLVATIATLARSSPAKFGLFVNDVVPYVLQVLSQKELSSTASLSDEDTEVDPEIEELRETALIALEALLGSCPLEMKPHLPSAIDAALRYLKYDPNVADIEDDEMGGTQDEDSDDGITEEALEDDDDDEYAELDDDDAFSDVDDMSWKVRRCAAKALYTIVSGSSSSDRSMLFGKIAPVLISRLFSEREDNVRLEVIAATTALIRKTGSGLTESLTRVDSSENPAMPTNTRKRRRQDSEADKKDPDLRGLISIRSSPPIVPASPPTGSQADLVGLVPKIVQALTKLWKKASISLKQAAIVMLKTLTLARNGILSDHLQQLEDPIADALKPSLGSGSSGAASGTSATVASLQIETLTLISAIAETNGTTVLIPFVIALIPPVTAIARDRNYKVSTEALATIEQFVKALTPPRLPTANQDHAIHIEKLWEVIVDRVSDNNTDLEVRHRAIQVFGVLMARTSATELLSSPARVKSLGILSDRLKNETTRLASARAIGRIGEAASTHDNIGSAWVQEVSLEMANQLRKADRSLRGSCLESLQYLALNPVTSSLYETTTILQLQGMLMPLLSVNDLHLLTPALVIMSKIIPTNAQALVTPELVAALCGISQTRIEGPPLRAYLLVVKVIGEHGVGALFMKGLLAVGTAGETMVLGRAIGTLLVYGGDNLNITISDFLGELETSQDVRAICLALTVLGEVGFRMGPSSPVKIQTFINCLSAESDKVRLSAAIALGSASSNNISECMPIILQSLTQASASDYLYLHSVKEILEHSESTLGEMAPFAAELWQKIFAVSQVEDNSAVGAECIGRLATIDPNTYVPELSKALADPNPSVRGTVISAFRFTLGEASNSYNNILVKTMTPMLQMMLNDSDLSNRRLAVTTLNAAIHNKPELVIPDVGQLLPTVLEDSKIKPELVKQVKIGPFTHTEDAGLDLRKSAYATMYALLDCPGAVPHLPITKFLDRILDGIPDDHDIRTLCILMLTRLSVIDPDQTRRRLPMLAERFRVVLGAKLKENAVKQEIEKVNEANAAVVRITLELDRKFPHGVTMEGVVGELVSWRGYVDFVKREFAGMVRNVQMEGA</sequence>
<keyword evidence="3" id="KW-0833">Ubl conjugation pathway</keyword>
<dbReference type="RefSeq" id="XP_016638097.1">
    <property type="nucleotide sequence ID" value="XM_016771187.1"/>
</dbReference>
<protein>
    <recommendedName>
        <fullName evidence="5">TATA-binding protein interacting (TIP20) domain-containing protein</fullName>
    </recommendedName>
</protein>
<evidence type="ECO:0000259" key="5">
    <source>
        <dbReference type="Pfam" id="PF08623"/>
    </source>
</evidence>
<feature type="domain" description="TATA-binding protein interacting (TIP20)" evidence="5">
    <location>
        <begin position="1155"/>
        <end position="1325"/>
    </location>
</feature>
<dbReference type="PANTHER" id="PTHR12696">
    <property type="entry name" value="TIP120"/>
    <property type="match status" value="1"/>
</dbReference>
<dbReference type="InterPro" id="IPR011989">
    <property type="entry name" value="ARM-like"/>
</dbReference>
<name>A0A0D2KKI6_9EURO</name>
<evidence type="ECO:0000256" key="3">
    <source>
        <dbReference type="ARBA" id="ARBA00022786"/>
    </source>
</evidence>
<dbReference type="EMBL" id="KN848062">
    <property type="protein sequence ID" value="KIY03975.1"/>
    <property type="molecule type" value="Genomic_DNA"/>
</dbReference>
<dbReference type="Proteomes" id="UP000053411">
    <property type="component" value="Unassembled WGS sequence"/>
</dbReference>
<feature type="region of interest" description="Disordered" evidence="4">
    <location>
        <begin position="479"/>
        <end position="533"/>
    </location>
</feature>
<feature type="compositionally biased region" description="Basic and acidic residues" evidence="4">
    <location>
        <begin position="502"/>
        <end position="513"/>
    </location>
</feature>
<dbReference type="GO" id="GO:0010265">
    <property type="term" value="P:SCF complex assembly"/>
    <property type="evidence" value="ECO:0007669"/>
    <property type="project" value="InterPro"/>
</dbReference>
<accession>A0A0D2KKI6</accession>
<evidence type="ECO:0000313" key="6">
    <source>
        <dbReference type="EMBL" id="KIY03975.1"/>
    </source>
</evidence>
<feature type="compositionally biased region" description="Polar residues" evidence="4">
    <location>
        <begin position="479"/>
        <end position="495"/>
    </location>
</feature>
<organism evidence="6 7">
    <name type="scientific">Fonsecaea multimorphosa CBS 102226</name>
    <dbReference type="NCBI Taxonomy" id="1442371"/>
    <lineage>
        <taxon>Eukaryota</taxon>
        <taxon>Fungi</taxon>
        <taxon>Dikarya</taxon>
        <taxon>Ascomycota</taxon>
        <taxon>Pezizomycotina</taxon>
        <taxon>Eurotiomycetes</taxon>
        <taxon>Chaetothyriomycetidae</taxon>
        <taxon>Chaetothyriales</taxon>
        <taxon>Herpotrichiellaceae</taxon>
        <taxon>Fonsecaea</taxon>
    </lineage>
</organism>
<dbReference type="STRING" id="1442371.A0A0D2KKI6"/>
<gene>
    <name evidence="6" type="ORF">Z520_00667</name>
</gene>
<dbReference type="Gene3D" id="1.25.10.10">
    <property type="entry name" value="Leucine-rich Repeat Variant"/>
    <property type="match status" value="1"/>
</dbReference>
<evidence type="ECO:0000313" key="7">
    <source>
        <dbReference type="Proteomes" id="UP000053411"/>
    </source>
</evidence>
<dbReference type="Pfam" id="PF25782">
    <property type="entry name" value="TPR_CAND1"/>
    <property type="match status" value="1"/>
</dbReference>